<dbReference type="InterPro" id="IPR014388">
    <property type="entry name" value="3-oxoacid_CoA-transferase"/>
</dbReference>
<keyword evidence="5" id="KW-1185">Reference proteome</keyword>
<evidence type="ECO:0000313" key="5">
    <source>
        <dbReference type="Proteomes" id="UP000250369"/>
    </source>
</evidence>
<dbReference type="AlphaFoldDB" id="A0A329MYY8"/>
<dbReference type="EMBL" id="QMFB01000001">
    <property type="protein sequence ID" value="RAV22807.1"/>
    <property type="molecule type" value="Genomic_DNA"/>
</dbReference>
<organism evidence="4 5">
    <name type="scientific">Paenibacillus contaminans</name>
    <dbReference type="NCBI Taxonomy" id="450362"/>
    <lineage>
        <taxon>Bacteria</taxon>
        <taxon>Bacillati</taxon>
        <taxon>Bacillota</taxon>
        <taxon>Bacilli</taxon>
        <taxon>Bacillales</taxon>
        <taxon>Paenibacillaceae</taxon>
        <taxon>Paenibacillus</taxon>
    </lineage>
</organism>
<evidence type="ECO:0000256" key="1">
    <source>
        <dbReference type="ARBA" id="ARBA00007154"/>
    </source>
</evidence>
<sequence>MYGKKVRIITADEAAALVRSDDTIAVAGFVGTGHPEALTSALEKRFLREKEPRGLSLFCATGQGDGAGRGLDHLAHESLLKRVVSGHFVTMPAVTKLAVEGKIEAYNFPQGVIAHLFRDIAAGKPGTLTQVGLHTFVDPRQGGGKLNDVTTEHLVERVELAGDEYLLYKSFPVHVAFLRGTTADEYGNISMEKEAITLETFAAAQAARNSGGIVVVQVERLAAGGSLDPKQVVLPNVMVDAVVVAESEHHPQSFTERFNPSYTGQIREVRDRMGPLPLDERKMIARRAIRELASGDVVNLGIGIPEGIGYVASEEGRTDFTLLLDSGPIGGIPAKGFSFGASTNPYAVLDMPSVFDFIDGGGIDVAFLGMAEADPQGNVNVSKYGGSITGCGGFINISHTAKKVVFCSTFTAGGLRVQAEDGKLRVVNEGRHRKFVDRIGHLTFNAAYAGSKGITILYVTERAVFRIVLDGLELIEIAPGIDLETDVLAHMSFRPLISSELRLMDEAIFR</sequence>
<dbReference type="SMART" id="SM00882">
    <property type="entry name" value="CoA_trans"/>
    <property type="match status" value="2"/>
</dbReference>
<comment type="caution">
    <text evidence="4">The sequence shown here is derived from an EMBL/GenBank/DDBJ whole genome shotgun (WGS) entry which is preliminary data.</text>
</comment>
<proteinExistence type="inferred from homology"/>
<evidence type="ECO:0000256" key="2">
    <source>
        <dbReference type="ARBA" id="ARBA00022679"/>
    </source>
</evidence>
<dbReference type="PANTHER" id="PTHR43293:SF1">
    <property type="entry name" value="ACETATE COA-TRANSFERASE YDIF"/>
    <property type="match status" value="1"/>
</dbReference>
<evidence type="ECO:0000256" key="3">
    <source>
        <dbReference type="PIRNR" id="PIRNR000858"/>
    </source>
</evidence>
<evidence type="ECO:0000313" key="4">
    <source>
        <dbReference type="EMBL" id="RAV22807.1"/>
    </source>
</evidence>
<dbReference type="Proteomes" id="UP000250369">
    <property type="component" value="Unassembled WGS sequence"/>
</dbReference>
<gene>
    <name evidence="4" type="ORF">DQG23_00930</name>
</gene>
<dbReference type="InterPro" id="IPR004165">
    <property type="entry name" value="CoA_trans_fam_I"/>
</dbReference>
<protein>
    <submittedName>
        <fullName evidence="4">Acyl CoA:acetate/3-ketoacid CoA transferase</fullName>
    </submittedName>
</protein>
<dbReference type="RefSeq" id="WP_113028916.1">
    <property type="nucleotide sequence ID" value="NZ_QMFB01000001.1"/>
</dbReference>
<reference evidence="4 5" key="1">
    <citation type="journal article" date="2009" name="Int. J. Syst. Evol. Microbiol.">
        <title>Paenibacillus contaminans sp. nov., isolated from a contaminated laboratory plate.</title>
        <authorList>
            <person name="Chou J.H."/>
            <person name="Lee J.H."/>
            <person name="Lin M.C."/>
            <person name="Chang P.S."/>
            <person name="Arun A.B."/>
            <person name="Young C.C."/>
            <person name="Chen W.M."/>
        </authorList>
    </citation>
    <scope>NUCLEOTIDE SEQUENCE [LARGE SCALE GENOMIC DNA]</scope>
    <source>
        <strain evidence="4 5">CKOBP-6</strain>
    </source>
</reference>
<dbReference type="SUPFAM" id="SSF100950">
    <property type="entry name" value="NagB/RpiA/CoA transferase-like"/>
    <property type="match status" value="2"/>
</dbReference>
<dbReference type="OrthoDB" id="9805230at2"/>
<comment type="similarity">
    <text evidence="1 3">Belongs to the 3-oxoacid CoA-transferase family.</text>
</comment>
<dbReference type="Pfam" id="PF01144">
    <property type="entry name" value="CoA_trans"/>
    <property type="match status" value="1"/>
</dbReference>
<accession>A0A329MYY8</accession>
<dbReference type="PIRSF" id="PIRSF000858">
    <property type="entry name" value="SCOT-t"/>
    <property type="match status" value="1"/>
</dbReference>
<dbReference type="GO" id="GO:0046952">
    <property type="term" value="P:ketone body catabolic process"/>
    <property type="evidence" value="ECO:0007669"/>
    <property type="project" value="InterPro"/>
</dbReference>
<keyword evidence="2 3" id="KW-0808">Transferase</keyword>
<dbReference type="InterPro" id="IPR037171">
    <property type="entry name" value="NagB/RpiA_transferase-like"/>
</dbReference>
<name>A0A329MYY8_9BACL</name>
<dbReference type="Gene3D" id="3.40.1080.10">
    <property type="entry name" value="Glutaconate Coenzyme A-transferase"/>
    <property type="match status" value="2"/>
</dbReference>
<dbReference type="PANTHER" id="PTHR43293">
    <property type="entry name" value="ACETATE COA-TRANSFERASE YDIF"/>
    <property type="match status" value="1"/>
</dbReference>
<dbReference type="GO" id="GO:0008410">
    <property type="term" value="F:CoA-transferase activity"/>
    <property type="evidence" value="ECO:0007669"/>
    <property type="project" value="InterPro"/>
</dbReference>